<proteinExistence type="predicted"/>
<comment type="caution">
    <text evidence="4">The sequence shown here is derived from an EMBL/GenBank/DDBJ whole genome shotgun (WGS) entry which is preliminary data.</text>
</comment>
<name>A0AAW0EV78_9TRYP</name>
<keyword evidence="2" id="KW-0677">Repeat</keyword>
<keyword evidence="1" id="KW-0853">WD repeat</keyword>
<evidence type="ECO:0000256" key="1">
    <source>
        <dbReference type="ARBA" id="ARBA00022574"/>
    </source>
</evidence>
<dbReference type="EMBL" id="JAECZO010000129">
    <property type="protein sequence ID" value="KAK7198043.1"/>
    <property type="molecule type" value="Genomic_DNA"/>
</dbReference>
<dbReference type="InterPro" id="IPR036322">
    <property type="entry name" value="WD40_repeat_dom_sf"/>
</dbReference>
<dbReference type="PANTHER" id="PTHR46042">
    <property type="entry name" value="DIPHTHINE METHYLTRANSFERASE"/>
    <property type="match status" value="1"/>
</dbReference>
<sequence length="463" mass="47115">MPPRLRVRHAASIDTALTCNCLLPVSYPPPPSDAARDVSAEDAPLLRLLTASYELSATPCTSAGDAGSGGGGAAHVGECALYECVGTFGDAHSRCAAPPLLQRTSGLPGVFDAVAAPSSLFGVAGGGGRCALLACTDGSVRAVDTATLQPVAAPLSGLHAEMLTSCTPFCDAAPQLLCSAHTGTVFTCAVDGGGVTRQLEGHDYDAWCTATLPTSGSWSASSAQEETGGGGADVLLASGGDDGVCKLYDTRTDPSRATSRTRFDAGVTSITPVFDTRGGGGGAGTAHATPYFIVGSYDESIALLDARSMRRPVARRCGLGGGVWRTSRCLHPRWRADDTAAAAAAPMPACSWVNTHNVLVLPLMQGGAALLPYDVHAAAEVVFGGEADDPLVCLYAAADEGGVAALTEHTLIYDTAVLRPLDCTAVGETGRPAAAAAAAVVATVSFYERRVDVWTVTAGDLQC</sequence>
<dbReference type="InterPro" id="IPR015943">
    <property type="entry name" value="WD40/YVTN_repeat-like_dom_sf"/>
</dbReference>
<dbReference type="SUPFAM" id="SSF50978">
    <property type="entry name" value="WD40 repeat-like"/>
    <property type="match status" value="1"/>
</dbReference>
<dbReference type="PANTHER" id="PTHR46042:SF1">
    <property type="entry name" value="DIPHTHINE METHYLTRANSFERASE"/>
    <property type="match status" value="1"/>
</dbReference>
<dbReference type="GO" id="GO:0005737">
    <property type="term" value="C:cytoplasm"/>
    <property type="evidence" value="ECO:0007669"/>
    <property type="project" value="TreeGrafter"/>
</dbReference>
<reference evidence="4 5" key="1">
    <citation type="journal article" date="2021" name="MBio">
        <title>A New Model Trypanosomatid, Novymonas esmeraldas: Genomic Perception of Its 'Candidatus Pandoraea novymonadis' Endosymbiont.</title>
        <authorList>
            <person name="Zakharova A."/>
            <person name="Saura A."/>
            <person name="Butenko A."/>
            <person name="Podesvova L."/>
            <person name="Warmusova S."/>
            <person name="Kostygov A.Y."/>
            <person name="Nenarokova A."/>
            <person name="Lukes J."/>
            <person name="Opperdoes F.R."/>
            <person name="Yurchenko V."/>
        </authorList>
    </citation>
    <scope>NUCLEOTIDE SEQUENCE [LARGE SCALE GENOMIC DNA]</scope>
    <source>
        <strain evidence="4 5">E262AT.01</strain>
    </source>
</reference>
<gene>
    <name evidence="4" type="ORF">NESM_000759900</name>
</gene>
<organism evidence="4 5">
    <name type="scientific">Novymonas esmeraldas</name>
    <dbReference type="NCBI Taxonomy" id="1808958"/>
    <lineage>
        <taxon>Eukaryota</taxon>
        <taxon>Discoba</taxon>
        <taxon>Euglenozoa</taxon>
        <taxon>Kinetoplastea</taxon>
        <taxon>Metakinetoplastina</taxon>
        <taxon>Trypanosomatida</taxon>
        <taxon>Trypanosomatidae</taxon>
        <taxon>Novymonas</taxon>
    </lineage>
</organism>
<comment type="pathway">
    <text evidence="3">Protein modification.</text>
</comment>
<dbReference type="GO" id="GO:0017183">
    <property type="term" value="P:protein histidyl modification to diphthamide"/>
    <property type="evidence" value="ECO:0007669"/>
    <property type="project" value="TreeGrafter"/>
</dbReference>
<evidence type="ECO:0000256" key="2">
    <source>
        <dbReference type="ARBA" id="ARBA00022737"/>
    </source>
</evidence>
<keyword evidence="5" id="KW-1185">Reference proteome</keyword>
<protein>
    <submittedName>
        <fullName evidence="4">Uncharacterized protein</fullName>
    </submittedName>
</protein>
<dbReference type="InterPro" id="IPR052415">
    <property type="entry name" value="Diphthine_MTase"/>
</dbReference>
<dbReference type="GO" id="GO:0061685">
    <property type="term" value="F:diphthine methylesterase activity"/>
    <property type="evidence" value="ECO:0007669"/>
    <property type="project" value="TreeGrafter"/>
</dbReference>
<evidence type="ECO:0000313" key="4">
    <source>
        <dbReference type="EMBL" id="KAK7198043.1"/>
    </source>
</evidence>
<dbReference type="Proteomes" id="UP001430356">
    <property type="component" value="Unassembled WGS sequence"/>
</dbReference>
<evidence type="ECO:0000256" key="3">
    <source>
        <dbReference type="ARBA" id="ARBA00043952"/>
    </source>
</evidence>
<dbReference type="Gene3D" id="2.130.10.10">
    <property type="entry name" value="YVTN repeat-like/Quinoprotein amine dehydrogenase"/>
    <property type="match status" value="2"/>
</dbReference>
<dbReference type="AlphaFoldDB" id="A0AAW0EV78"/>
<accession>A0AAW0EV78</accession>
<evidence type="ECO:0000313" key="5">
    <source>
        <dbReference type="Proteomes" id="UP001430356"/>
    </source>
</evidence>